<reference evidence="3 4" key="2">
    <citation type="journal article" date="2023" name="Mol. Biol. Evol.">
        <title>Genomics of Secondarily Temperate Adaptation in the Only Non-Antarctic Icefish.</title>
        <authorList>
            <person name="Rivera-Colon A.G."/>
            <person name="Rayamajhi N."/>
            <person name="Minhas B.F."/>
            <person name="Madrigal G."/>
            <person name="Bilyk K.T."/>
            <person name="Yoon V."/>
            <person name="Hune M."/>
            <person name="Gregory S."/>
            <person name="Cheng C.H.C."/>
            <person name="Catchen J.M."/>
        </authorList>
    </citation>
    <scope>NUCLEOTIDE SEQUENCE [LARGE SCALE GENOMIC DNA]</scope>
    <source>
        <strain evidence="3">JMC-PN-2008</strain>
    </source>
</reference>
<feature type="chain" id="PRO_5042897187" description="Secreted protein" evidence="2">
    <location>
        <begin position="17"/>
        <end position="69"/>
    </location>
</feature>
<organism evidence="3 4">
    <name type="scientific">Eleginops maclovinus</name>
    <name type="common">Patagonian blennie</name>
    <name type="synonym">Eleginus maclovinus</name>
    <dbReference type="NCBI Taxonomy" id="56733"/>
    <lineage>
        <taxon>Eukaryota</taxon>
        <taxon>Metazoa</taxon>
        <taxon>Chordata</taxon>
        <taxon>Craniata</taxon>
        <taxon>Vertebrata</taxon>
        <taxon>Euteleostomi</taxon>
        <taxon>Actinopterygii</taxon>
        <taxon>Neopterygii</taxon>
        <taxon>Teleostei</taxon>
        <taxon>Neoteleostei</taxon>
        <taxon>Acanthomorphata</taxon>
        <taxon>Eupercaria</taxon>
        <taxon>Perciformes</taxon>
        <taxon>Notothenioidei</taxon>
        <taxon>Eleginopidae</taxon>
        <taxon>Eleginops</taxon>
    </lineage>
</organism>
<evidence type="ECO:0000256" key="1">
    <source>
        <dbReference type="SAM" id="MobiDB-lite"/>
    </source>
</evidence>
<evidence type="ECO:0000313" key="3">
    <source>
        <dbReference type="EMBL" id="KAK5848037.1"/>
    </source>
</evidence>
<evidence type="ECO:0000313" key="4">
    <source>
        <dbReference type="Proteomes" id="UP001346869"/>
    </source>
</evidence>
<feature type="region of interest" description="Disordered" evidence="1">
    <location>
        <begin position="43"/>
        <end position="69"/>
    </location>
</feature>
<comment type="caution">
    <text evidence="3">The sequence shown here is derived from an EMBL/GenBank/DDBJ whole genome shotgun (WGS) entry which is preliminary data.</text>
</comment>
<keyword evidence="4" id="KW-1185">Reference proteome</keyword>
<dbReference type="AlphaFoldDB" id="A0AAN8AAP9"/>
<dbReference type="EMBL" id="JAUZQC010000025">
    <property type="protein sequence ID" value="KAK5848037.1"/>
    <property type="molecule type" value="Genomic_DNA"/>
</dbReference>
<name>A0AAN8AAP9_ELEMC</name>
<gene>
    <name evidence="3" type="ORF">PBY51_005692</name>
</gene>
<reference evidence="3 4" key="1">
    <citation type="journal article" date="2023" name="Genes (Basel)">
        <title>Chromosome-Level Genome Assembly and Circadian Gene Repertoire of the Patagonia Blennie Eleginops maclovinus-The Closest Ancestral Proxy of Antarctic Cryonotothenioids.</title>
        <authorList>
            <person name="Cheng C.C."/>
            <person name="Rivera-Colon A.G."/>
            <person name="Minhas B.F."/>
            <person name="Wilson L."/>
            <person name="Rayamajhi N."/>
            <person name="Vargas-Chacoff L."/>
            <person name="Catchen J.M."/>
        </authorList>
    </citation>
    <scope>NUCLEOTIDE SEQUENCE [LARGE SCALE GENOMIC DNA]</scope>
    <source>
        <strain evidence="3">JMC-PN-2008</strain>
    </source>
</reference>
<keyword evidence="2" id="KW-0732">Signal</keyword>
<evidence type="ECO:0000256" key="2">
    <source>
        <dbReference type="SAM" id="SignalP"/>
    </source>
</evidence>
<evidence type="ECO:0008006" key="5">
    <source>
        <dbReference type="Google" id="ProtNLM"/>
    </source>
</evidence>
<sequence>MLLLCRSFATFIRCMADMVQGSGRGGEGVWKTVPERSRTRVCRRAGTGEKTSRRRRVSAGLKRLTVSSS</sequence>
<proteinExistence type="predicted"/>
<accession>A0AAN8AAP9</accession>
<dbReference type="Proteomes" id="UP001346869">
    <property type="component" value="Unassembled WGS sequence"/>
</dbReference>
<protein>
    <recommendedName>
        <fullName evidence="5">Secreted protein</fullName>
    </recommendedName>
</protein>
<feature type="signal peptide" evidence="2">
    <location>
        <begin position="1"/>
        <end position="16"/>
    </location>
</feature>